<dbReference type="HOGENOM" id="CLU_3399533_0_0_1"/>
<evidence type="ECO:0000313" key="2">
    <source>
        <dbReference type="Proteomes" id="UP000029867"/>
    </source>
</evidence>
<gene>
    <name evidence="1" type="ORF">JL09_g6514</name>
</gene>
<dbReference type="Proteomes" id="UP000029867">
    <property type="component" value="Unassembled WGS sequence"/>
</dbReference>
<name>A0A099NQK9_PICKU</name>
<reference evidence="2" key="1">
    <citation type="journal article" date="2014" name="Microb. Cell Fact.">
        <title>Exploiting Issatchenkia orientalis SD108 for succinic acid production.</title>
        <authorList>
            <person name="Xiao H."/>
            <person name="Shao Z."/>
            <person name="Jiang Y."/>
            <person name="Dole S."/>
            <person name="Zhao H."/>
        </authorList>
    </citation>
    <scope>NUCLEOTIDE SEQUENCE [LARGE SCALE GENOMIC DNA]</scope>
    <source>
        <strain evidence="2">SD108</strain>
    </source>
</reference>
<sequence length="31" mass="3531">MFLFATENLNGRTDNPEQTASLIYSIKSQIK</sequence>
<organism evidence="1 2">
    <name type="scientific">Pichia kudriavzevii</name>
    <name type="common">Yeast</name>
    <name type="synonym">Issatchenkia orientalis</name>
    <dbReference type="NCBI Taxonomy" id="4909"/>
    <lineage>
        <taxon>Eukaryota</taxon>
        <taxon>Fungi</taxon>
        <taxon>Dikarya</taxon>
        <taxon>Ascomycota</taxon>
        <taxon>Saccharomycotina</taxon>
        <taxon>Pichiomycetes</taxon>
        <taxon>Pichiales</taxon>
        <taxon>Pichiaceae</taxon>
        <taxon>Pichia</taxon>
    </lineage>
</organism>
<dbReference type="AlphaFoldDB" id="A0A099NQK9"/>
<comment type="caution">
    <text evidence="1">The sequence shown here is derived from an EMBL/GenBank/DDBJ whole genome shotgun (WGS) entry which is preliminary data.</text>
</comment>
<protein>
    <submittedName>
        <fullName evidence="1">Uncharacterized protein</fullName>
    </submittedName>
</protein>
<proteinExistence type="predicted"/>
<dbReference type="EMBL" id="JQFK01001754">
    <property type="protein sequence ID" value="KGK34339.1"/>
    <property type="molecule type" value="Genomic_DNA"/>
</dbReference>
<evidence type="ECO:0000313" key="1">
    <source>
        <dbReference type="EMBL" id="KGK34339.1"/>
    </source>
</evidence>
<accession>A0A099NQK9</accession>